<evidence type="ECO:0000256" key="1">
    <source>
        <dbReference type="SAM" id="MobiDB-lite"/>
    </source>
</evidence>
<dbReference type="AlphaFoldDB" id="A0A7S3DVZ3"/>
<name>A0A7S3DVZ3_9STRA</name>
<accession>A0A7S3DVZ3</accession>
<feature type="region of interest" description="Disordered" evidence="1">
    <location>
        <begin position="20"/>
        <end position="46"/>
    </location>
</feature>
<dbReference type="EMBL" id="HBHT01034736">
    <property type="protein sequence ID" value="CAD9987628.1"/>
    <property type="molecule type" value="Transcribed_RNA"/>
</dbReference>
<organism evidence="2">
    <name type="scientific">Entomoneis paludosa</name>
    <dbReference type="NCBI Taxonomy" id="265537"/>
    <lineage>
        <taxon>Eukaryota</taxon>
        <taxon>Sar</taxon>
        <taxon>Stramenopiles</taxon>
        <taxon>Ochrophyta</taxon>
        <taxon>Bacillariophyta</taxon>
        <taxon>Bacillariophyceae</taxon>
        <taxon>Bacillariophycidae</taxon>
        <taxon>Entomoneidaceae</taxon>
        <taxon>Entomoneis</taxon>
    </lineage>
</organism>
<evidence type="ECO:0000313" key="2">
    <source>
        <dbReference type="EMBL" id="CAD9987628.1"/>
    </source>
</evidence>
<sequence>MQVVSSLTQRSARSLPALLSRVSSSTSSTLATTPLTSRSLSSSTVSRNVLTLRNPHLLRPRFQQRLASTALGAGVAAQFVNPLASSSSSTLPLLQLNLSPLISPDMALEGPEEDDDG</sequence>
<gene>
    <name evidence="2" type="ORF">APAL1065_LOCUS23358</name>
</gene>
<reference evidence="2" key="1">
    <citation type="submission" date="2021-01" db="EMBL/GenBank/DDBJ databases">
        <authorList>
            <person name="Corre E."/>
            <person name="Pelletier E."/>
            <person name="Niang G."/>
            <person name="Scheremetjew M."/>
            <person name="Finn R."/>
            <person name="Kale V."/>
            <person name="Holt S."/>
            <person name="Cochrane G."/>
            <person name="Meng A."/>
            <person name="Brown T."/>
            <person name="Cohen L."/>
        </authorList>
    </citation>
    <scope>NUCLEOTIDE SEQUENCE</scope>
    <source>
        <strain evidence="2">CCMP125</strain>
    </source>
</reference>
<protein>
    <submittedName>
        <fullName evidence="2">Uncharacterized protein</fullName>
    </submittedName>
</protein>
<proteinExistence type="predicted"/>